<organism evidence="2 3">
    <name type="scientific">Absidia repens</name>
    <dbReference type="NCBI Taxonomy" id="90262"/>
    <lineage>
        <taxon>Eukaryota</taxon>
        <taxon>Fungi</taxon>
        <taxon>Fungi incertae sedis</taxon>
        <taxon>Mucoromycota</taxon>
        <taxon>Mucoromycotina</taxon>
        <taxon>Mucoromycetes</taxon>
        <taxon>Mucorales</taxon>
        <taxon>Cunninghamellaceae</taxon>
        <taxon>Absidia</taxon>
    </lineage>
</organism>
<comment type="caution">
    <text evidence="2">The sequence shown here is derived from an EMBL/GenBank/DDBJ whole genome shotgun (WGS) entry which is preliminary data.</text>
</comment>
<keyword evidence="1" id="KW-1133">Transmembrane helix</keyword>
<keyword evidence="1" id="KW-0812">Transmembrane</keyword>
<name>A0A1X2IN07_9FUNG</name>
<evidence type="ECO:0000313" key="2">
    <source>
        <dbReference type="EMBL" id="ORZ19404.1"/>
    </source>
</evidence>
<evidence type="ECO:0000313" key="3">
    <source>
        <dbReference type="Proteomes" id="UP000193560"/>
    </source>
</evidence>
<dbReference type="Proteomes" id="UP000193560">
    <property type="component" value="Unassembled WGS sequence"/>
</dbReference>
<proteinExistence type="predicted"/>
<dbReference type="EMBL" id="MCGE01000007">
    <property type="protein sequence ID" value="ORZ19404.1"/>
    <property type="molecule type" value="Genomic_DNA"/>
</dbReference>
<keyword evidence="3" id="KW-1185">Reference proteome</keyword>
<protein>
    <submittedName>
        <fullName evidence="2">Uncharacterized protein</fullName>
    </submittedName>
</protein>
<sequence>MIPLILSHTHIKKKRLAFCTVFLFHLILSPPFFLLHYLYVFPFFSFFLQPAIKNVF</sequence>
<dbReference type="AlphaFoldDB" id="A0A1X2IN07"/>
<reference evidence="2 3" key="1">
    <citation type="submission" date="2016-07" db="EMBL/GenBank/DDBJ databases">
        <title>Pervasive Adenine N6-methylation of Active Genes in Fungi.</title>
        <authorList>
            <consortium name="DOE Joint Genome Institute"/>
            <person name="Mondo S.J."/>
            <person name="Dannebaum R.O."/>
            <person name="Kuo R.C."/>
            <person name="Labutti K."/>
            <person name="Haridas S."/>
            <person name="Kuo A."/>
            <person name="Salamov A."/>
            <person name="Ahrendt S.R."/>
            <person name="Lipzen A."/>
            <person name="Sullivan W."/>
            <person name="Andreopoulos W.B."/>
            <person name="Clum A."/>
            <person name="Lindquist E."/>
            <person name="Daum C."/>
            <person name="Ramamoorthy G.K."/>
            <person name="Gryganskyi A."/>
            <person name="Culley D."/>
            <person name="Magnuson J.K."/>
            <person name="James T.Y."/>
            <person name="O'Malley M.A."/>
            <person name="Stajich J.E."/>
            <person name="Spatafora J.W."/>
            <person name="Visel A."/>
            <person name="Grigoriev I.V."/>
        </authorList>
    </citation>
    <scope>NUCLEOTIDE SEQUENCE [LARGE SCALE GENOMIC DNA]</scope>
    <source>
        <strain evidence="2 3">NRRL 1336</strain>
    </source>
</reference>
<gene>
    <name evidence="2" type="ORF">BCR42DRAFT_409714</name>
</gene>
<accession>A0A1X2IN07</accession>
<feature type="transmembrane region" description="Helical" evidence="1">
    <location>
        <begin position="16"/>
        <end position="39"/>
    </location>
</feature>
<keyword evidence="1" id="KW-0472">Membrane</keyword>
<evidence type="ECO:0000256" key="1">
    <source>
        <dbReference type="SAM" id="Phobius"/>
    </source>
</evidence>
<dbReference type="OrthoDB" id="842664at2759"/>